<dbReference type="EMBL" id="JARXHW010000002">
    <property type="protein sequence ID" value="MDQ8206134.1"/>
    <property type="molecule type" value="Genomic_DNA"/>
</dbReference>
<evidence type="ECO:0000256" key="1">
    <source>
        <dbReference type="ARBA" id="ARBA00006611"/>
    </source>
</evidence>
<feature type="domain" description="AAA+ ATPase" evidence="2">
    <location>
        <begin position="123"/>
        <end position="257"/>
    </location>
</feature>
<dbReference type="Gene3D" id="3.40.50.300">
    <property type="entry name" value="P-loop containing nucleotide triphosphate hydrolases"/>
    <property type="match status" value="1"/>
</dbReference>
<name>A0ABU1APP9_9BACT</name>
<dbReference type="Gene3D" id="3.30.450.90">
    <property type="match status" value="1"/>
</dbReference>
<dbReference type="InterPro" id="IPR050921">
    <property type="entry name" value="T4SS_GSP_E_ATPase"/>
</dbReference>
<gene>
    <name evidence="3" type="ORF">QEH52_01335</name>
</gene>
<comment type="similarity">
    <text evidence="1">Belongs to the GSP E family.</text>
</comment>
<evidence type="ECO:0000313" key="3">
    <source>
        <dbReference type="EMBL" id="MDQ8206134.1"/>
    </source>
</evidence>
<dbReference type="Proteomes" id="UP001225316">
    <property type="component" value="Unassembled WGS sequence"/>
</dbReference>
<dbReference type="NCBIfam" id="TIGR01420">
    <property type="entry name" value="pilT_fam"/>
    <property type="match status" value="1"/>
</dbReference>
<keyword evidence="4" id="KW-1185">Reference proteome</keyword>
<organism evidence="3 4">
    <name type="scientific">Thalassobacterium maritimum</name>
    <dbReference type="NCBI Taxonomy" id="3041265"/>
    <lineage>
        <taxon>Bacteria</taxon>
        <taxon>Pseudomonadati</taxon>
        <taxon>Verrucomicrobiota</taxon>
        <taxon>Opitutia</taxon>
        <taxon>Puniceicoccales</taxon>
        <taxon>Coraliomargaritaceae</taxon>
        <taxon>Thalassobacterium</taxon>
    </lineage>
</organism>
<evidence type="ECO:0000313" key="4">
    <source>
        <dbReference type="Proteomes" id="UP001225316"/>
    </source>
</evidence>
<dbReference type="InterPro" id="IPR027417">
    <property type="entry name" value="P-loop_NTPase"/>
</dbReference>
<comment type="caution">
    <text evidence="3">The sequence shown here is derived from an EMBL/GenBank/DDBJ whole genome shotgun (WGS) entry which is preliminary data.</text>
</comment>
<dbReference type="CDD" id="cd01131">
    <property type="entry name" value="PilT"/>
    <property type="match status" value="1"/>
</dbReference>
<sequence length="348" mass="38379">MNTLNTLLTEMLERGGSDLHLSVGAPPKTRIDGVIHPLNDQPIQTSEMESMLQAVTPKHRWESFLKTHDADLAHEIPGKARFRMNLFRNSKGMATVLRQIPSRIAGIDELGLPPALKNIAEYKEGLVLVTGPTGSGKSTTLAAIIDQINESSERQIITLEDPVEFSHVDKKSTILHREVGEHSRSFAAGLRGAMRADPDVILIGEMRSMETIRLALNCAAMGMLVFATLHTNSATKTIDRIVDTFPADEQNQARIMLAETLRGIVSQLLCKRKDGGRIAVHEILLKHGSLPNCIRNNALASIRNIIDQNRSSGMISLDVSLQKLLDQDIITQEEAYMKAIDKAQFKPS</sequence>
<dbReference type="RefSeq" id="WP_308948129.1">
    <property type="nucleotide sequence ID" value="NZ_JARXHW010000002.1"/>
</dbReference>
<dbReference type="InterPro" id="IPR001482">
    <property type="entry name" value="T2SS/T4SS_dom"/>
</dbReference>
<evidence type="ECO:0000259" key="2">
    <source>
        <dbReference type="SMART" id="SM00382"/>
    </source>
</evidence>
<accession>A0ABU1APP9</accession>
<proteinExistence type="inferred from homology"/>
<protein>
    <submittedName>
        <fullName evidence="3">PilT/PilU family type 4a pilus ATPase</fullName>
    </submittedName>
</protein>
<dbReference type="SUPFAM" id="SSF52540">
    <property type="entry name" value="P-loop containing nucleoside triphosphate hydrolases"/>
    <property type="match status" value="1"/>
</dbReference>
<dbReference type="InterPro" id="IPR003593">
    <property type="entry name" value="AAA+_ATPase"/>
</dbReference>
<dbReference type="SMART" id="SM00382">
    <property type="entry name" value="AAA"/>
    <property type="match status" value="1"/>
</dbReference>
<dbReference type="Pfam" id="PF00437">
    <property type="entry name" value="T2SSE"/>
    <property type="match status" value="1"/>
</dbReference>
<dbReference type="PANTHER" id="PTHR30486">
    <property type="entry name" value="TWITCHING MOTILITY PROTEIN PILT"/>
    <property type="match status" value="1"/>
</dbReference>
<dbReference type="PANTHER" id="PTHR30486:SF6">
    <property type="entry name" value="TYPE IV PILUS RETRACTATION ATPASE PILT"/>
    <property type="match status" value="1"/>
</dbReference>
<reference evidence="3 4" key="1">
    <citation type="submission" date="2023-04" db="EMBL/GenBank/DDBJ databases">
        <title>A novel bacteria isolated from coastal sediment.</title>
        <authorList>
            <person name="Liu X.-J."/>
            <person name="Du Z.-J."/>
        </authorList>
    </citation>
    <scope>NUCLEOTIDE SEQUENCE [LARGE SCALE GENOMIC DNA]</scope>
    <source>
        <strain evidence="3 4">SDUM461003</strain>
    </source>
</reference>
<dbReference type="InterPro" id="IPR006321">
    <property type="entry name" value="PilT/PilU"/>
</dbReference>